<evidence type="ECO:0000256" key="3">
    <source>
        <dbReference type="PIRSR" id="PIRSR002549-4"/>
    </source>
</evidence>
<dbReference type="PANTHER" id="PTHR11485:SF57">
    <property type="entry name" value="TRANSFERRIN"/>
    <property type="match status" value="1"/>
</dbReference>
<keyword evidence="3" id="KW-1015">Disulfide bond</keyword>
<reference evidence="5" key="1">
    <citation type="submission" date="2022-08" db="UniProtKB">
        <authorList>
            <consortium name="EnsemblMetazoa"/>
        </authorList>
    </citation>
    <scope>IDENTIFICATION</scope>
    <source>
        <strain evidence="5">EBRO</strain>
    </source>
</reference>
<dbReference type="GO" id="GO:0005886">
    <property type="term" value="C:plasma membrane"/>
    <property type="evidence" value="ECO:0007669"/>
    <property type="project" value="TreeGrafter"/>
</dbReference>
<accession>A0A182IKA9</accession>
<dbReference type="PANTHER" id="PTHR11485">
    <property type="entry name" value="TRANSFERRIN"/>
    <property type="match status" value="1"/>
</dbReference>
<dbReference type="CDD" id="cd13529">
    <property type="entry name" value="PBP2_transferrin"/>
    <property type="match status" value="1"/>
</dbReference>
<dbReference type="Pfam" id="PF00405">
    <property type="entry name" value="Transferrin"/>
    <property type="match status" value="2"/>
</dbReference>
<keyword evidence="2" id="KW-0408">Iron</keyword>
<feature type="binding site" evidence="1">
    <location>
        <position position="144"/>
    </location>
    <ligand>
        <name>hydrogencarbonate</name>
        <dbReference type="ChEBI" id="CHEBI:17544"/>
        <label>1</label>
    </ligand>
</feature>
<dbReference type="AlphaFoldDB" id="A0A182IKA9"/>
<feature type="binding site" evidence="2">
    <location>
        <position position="81"/>
    </location>
    <ligand>
        <name>Fe(3+)</name>
        <dbReference type="ChEBI" id="CHEBI:29034"/>
        <label>1</label>
    </ligand>
</feature>
<keyword evidence="2" id="KW-0479">Metal-binding</keyword>
<feature type="disulfide bond" evidence="3">
    <location>
        <begin position="398"/>
        <end position="416"/>
    </location>
</feature>
<dbReference type="GO" id="GO:0005615">
    <property type="term" value="C:extracellular space"/>
    <property type="evidence" value="ECO:0007669"/>
    <property type="project" value="InterPro"/>
</dbReference>
<feature type="binding site" evidence="1">
    <location>
        <position position="147"/>
    </location>
    <ligand>
        <name>hydrogencarbonate</name>
        <dbReference type="ChEBI" id="CHEBI:17544"/>
        <label>1</label>
    </ligand>
</feature>
<dbReference type="InterPro" id="IPR016357">
    <property type="entry name" value="Transferrin"/>
</dbReference>
<evidence type="ECO:0000259" key="4">
    <source>
        <dbReference type="PROSITE" id="PS51408"/>
    </source>
</evidence>
<dbReference type="InterPro" id="IPR001156">
    <property type="entry name" value="Transferrin-like_dom"/>
</dbReference>
<dbReference type="PRINTS" id="PR00422">
    <property type="entry name" value="TRANSFERRIN"/>
</dbReference>
<feature type="binding site" evidence="1">
    <location>
        <position position="140"/>
    </location>
    <ligand>
        <name>hydrogencarbonate</name>
        <dbReference type="ChEBI" id="CHEBI:17544"/>
        <label>1</label>
    </ligand>
</feature>
<dbReference type="PROSITE" id="PS00206">
    <property type="entry name" value="TRANSFERRIN_LIKE_2"/>
    <property type="match status" value="1"/>
</dbReference>
<evidence type="ECO:0000313" key="5">
    <source>
        <dbReference type="EnsemblMetazoa" id="AATE000772-PA.1"/>
    </source>
</evidence>
<dbReference type="GO" id="GO:0055037">
    <property type="term" value="C:recycling endosome"/>
    <property type="evidence" value="ECO:0007669"/>
    <property type="project" value="TreeGrafter"/>
</dbReference>
<dbReference type="VEuPathDB" id="VectorBase:AATE000772"/>
<evidence type="ECO:0000256" key="1">
    <source>
        <dbReference type="PIRSR" id="PIRSR002549-2"/>
    </source>
</evidence>
<feature type="disulfide bond" evidence="3">
    <location>
        <begin position="212"/>
        <end position="221"/>
    </location>
</feature>
<feature type="binding site" evidence="2">
    <location>
        <position position="114"/>
    </location>
    <ligand>
        <name>Fe(3+)</name>
        <dbReference type="ChEBI" id="CHEBI:29034"/>
        <label>1</label>
    </ligand>
</feature>
<dbReference type="SMART" id="SM00094">
    <property type="entry name" value="TR_FER"/>
    <property type="match status" value="1"/>
</dbReference>
<protein>
    <recommendedName>
        <fullName evidence="4">Transferrin-like domain-containing protein</fullName>
    </recommendedName>
</protein>
<dbReference type="Gene3D" id="3.40.190.10">
    <property type="entry name" value="Periplasmic binding protein-like II"/>
    <property type="match status" value="3"/>
</dbReference>
<dbReference type="SUPFAM" id="SSF53850">
    <property type="entry name" value="Periplasmic binding protein-like II"/>
    <property type="match status" value="2"/>
</dbReference>
<feature type="disulfide bond" evidence="3">
    <location>
        <begin position="44"/>
        <end position="57"/>
    </location>
</feature>
<dbReference type="GO" id="GO:0006826">
    <property type="term" value="P:iron ion transport"/>
    <property type="evidence" value="ECO:0007669"/>
    <property type="project" value="TreeGrafter"/>
</dbReference>
<feature type="binding site" evidence="2">
    <location>
        <position position="230"/>
    </location>
    <ligand>
        <name>Fe(3+)</name>
        <dbReference type="ChEBI" id="CHEBI:29034"/>
        <label>1</label>
    </ligand>
</feature>
<organism evidence="5">
    <name type="scientific">Anopheles atroparvus</name>
    <name type="common">European mosquito</name>
    <dbReference type="NCBI Taxonomy" id="41427"/>
    <lineage>
        <taxon>Eukaryota</taxon>
        <taxon>Metazoa</taxon>
        <taxon>Ecdysozoa</taxon>
        <taxon>Arthropoda</taxon>
        <taxon>Hexapoda</taxon>
        <taxon>Insecta</taxon>
        <taxon>Pterygota</taxon>
        <taxon>Neoptera</taxon>
        <taxon>Endopterygota</taxon>
        <taxon>Diptera</taxon>
        <taxon>Nematocera</taxon>
        <taxon>Culicoidea</taxon>
        <taxon>Culicidae</taxon>
        <taxon>Anophelinae</taxon>
        <taxon>Anopheles</taxon>
    </lineage>
</organism>
<feature type="domain" description="Transferrin-like" evidence="4">
    <location>
        <begin position="385"/>
        <end position="545"/>
    </location>
</feature>
<name>A0A182IKA9_ANOAO</name>
<feature type="disulfide bond" evidence="3">
    <location>
        <begin position="189"/>
        <end position="215"/>
    </location>
</feature>
<dbReference type="EnsemblMetazoa" id="AATE000772-RA">
    <property type="protein sequence ID" value="AATE000772-PA.1"/>
    <property type="gene ID" value="AATE000772"/>
</dbReference>
<evidence type="ECO:0000256" key="2">
    <source>
        <dbReference type="PIRSR" id="PIRSR002549-3"/>
    </source>
</evidence>
<feature type="disulfide bond" evidence="3">
    <location>
        <begin position="138"/>
        <end position="236"/>
    </location>
</feature>
<feature type="disulfide bond" evidence="3">
    <location>
        <begin position="283"/>
        <end position="298"/>
    </location>
</feature>
<dbReference type="GO" id="GO:0005769">
    <property type="term" value="C:early endosome"/>
    <property type="evidence" value="ECO:0007669"/>
    <property type="project" value="TreeGrafter"/>
</dbReference>
<dbReference type="InterPro" id="IPR018195">
    <property type="entry name" value="Transferrin_Fe_BS"/>
</dbReference>
<feature type="domain" description="Transferrin-like" evidence="4">
    <location>
        <begin position="32"/>
        <end position="379"/>
    </location>
</feature>
<dbReference type="PIRSF" id="PIRSF002549">
    <property type="entry name" value="Transferrin"/>
    <property type="match status" value="1"/>
</dbReference>
<dbReference type="GO" id="GO:0046872">
    <property type="term" value="F:metal ion binding"/>
    <property type="evidence" value="ECO:0007669"/>
    <property type="project" value="UniProtKB-KW"/>
</dbReference>
<proteinExistence type="predicted"/>
<feature type="disulfide bond" evidence="3">
    <location>
        <begin position="35"/>
        <end position="66"/>
    </location>
</feature>
<dbReference type="STRING" id="41427.A0A182IKA9"/>
<feature type="disulfide bond" evidence="3">
    <location>
        <begin position="388"/>
        <end position="424"/>
    </location>
</feature>
<dbReference type="PROSITE" id="PS51408">
    <property type="entry name" value="TRANSFERRIN_LIKE_4"/>
    <property type="match status" value="2"/>
</dbReference>
<sequence length="545" mass="59610">MELLVPSLGLAVVLVVGAFGAPAADVEVAAAYRWCVPEELRSNCSRLTSVAGVRIACVGGVDRMDCLRKVRNREADYLMADPEDLYVAMHMENQDFLVFAEQRSLEEPTAPFRYEGIMLVRVADGFQSLADLRGKKSCHTGFGRNVGYKIPVARLQRAGLLKLPGANDGELSSVERELSALSELFSASCLPGSYSPHADIDRLLKQRYASLCQRCDAPEQCGKQDKYAGYEGAIRCLVENGGDVAFTKTIFVRKYFGLPVTPGGTAKPALNPAARPEDFAYLCEDGTTRPIADGTPACSWAQRPWQVLLGNGDLRGDGARELQTLTQQLERYYTGANSEPAAVSLRINSATPLANREQLVSPGDYLNKANYVEVIEREGSYRSTIRLCVTSESERQKCEQMRQAAYSRDIRPAFRCLLKTEEACIAAVRSGEEVNAVVLKKHSSQLKPIVSEVYSDGSANNNDIKQGGDTSTRAAVHVRPDEDEAVQDSIVHAFIALSETFGVGKGNAQVFRLFGPFRLPNQEELARNLIFHDNANGLIALGTNL</sequence>